<protein>
    <recommendedName>
        <fullName evidence="9">Tetraspanin</fullName>
    </recommendedName>
</protein>
<accession>A0A6D2KMG2</accession>
<dbReference type="EMBL" id="CACVBM020001396">
    <property type="protein sequence ID" value="CAA7048748.1"/>
    <property type="molecule type" value="Genomic_DNA"/>
</dbReference>
<feature type="transmembrane region" description="Helical" evidence="6">
    <location>
        <begin position="71"/>
        <end position="94"/>
    </location>
</feature>
<dbReference type="Proteomes" id="UP000467841">
    <property type="component" value="Unassembled WGS sequence"/>
</dbReference>
<dbReference type="PRINTS" id="PR00259">
    <property type="entry name" value="TMFOUR"/>
</dbReference>
<organism evidence="7 8">
    <name type="scientific">Microthlaspi erraticum</name>
    <dbReference type="NCBI Taxonomy" id="1685480"/>
    <lineage>
        <taxon>Eukaryota</taxon>
        <taxon>Viridiplantae</taxon>
        <taxon>Streptophyta</taxon>
        <taxon>Embryophyta</taxon>
        <taxon>Tracheophyta</taxon>
        <taxon>Spermatophyta</taxon>
        <taxon>Magnoliopsida</taxon>
        <taxon>eudicotyledons</taxon>
        <taxon>Gunneridae</taxon>
        <taxon>Pentapetalae</taxon>
        <taxon>rosids</taxon>
        <taxon>malvids</taxon>
        <taxon>Brassicales</taxon>
        <taxon>Brassicaceae</taxon>
        <taxon>Coluteocarpeae</taxon>
        <taxon>Microthlaspi</taxon>
    </lineage>
</organism>
<evidence type="ECO:0000256" key="5">
    <source>
        <dbReference type="ARBA" id="ARBA00023136"/>
    </source>
</evidence>
<evidence type="ECO:0000256" key="3">
    <source>
        <dbReference type="ARBA" id="ARBA00022692"/>
    </source>
</evidence>
<evidence type="ECO:0000313" key="8">
    <source>
        <dbReference type="Proteomes" id="UP000467841"/>
    </source>
</evidence>
<feature type="transmembrane region" description="Helical" evidence="6">
    <location>
        <begin position="45"/>
        <end position="64"/>
    </location>
</feature>
<evidence type="ECO:0000256" key="1">
    <source>
        <dbReference type="ARBA" id="ARBA00004141"/>
    </source>
</evidence>
<proteinExistence type="inferred from homology"/>
<reference evidence="7" key="1">
    <citation type="submission" date="2020-01" db="EMBL/GenBank/DDBJ databases">
        <authorList>
            <person name="Mishra B."/>
        </authorList>
    </citation>
    <scope>NUCLEOTIDE SEQUENCE [LARGE SCALE GENOMIC DNA]</scope>
</reference>
<dbReference type="OrthoDB" id="1892640at2759"/>
<keyword evidence="3 6" id="KW-0812">Transmembrane</keyword>
<dbReference type="Pfam" id="PF00335">
    <property type="entry name" value="Tetraspanin"/>
    <property type="match status" value="1"/>
</dbReference>
<comment type="caution">
    <text evidence="7">The sequence shown here is derived from an EMBL/GenBank/DDBJ whole genome shotgun (WGS) entry which is preliminary data.</text>
</comment>
<comment type="subcellular location">
    <subcellularLocation>
        <location evidence="1">Membrane</location>
        <topology evidence="1">Multi-pass membrane protein</topology>
    </subcellularLocation>
</comment>
<dbReference type="GO" id="GO:0009734">
    <property type="term" value="P:auxin-activated signaling pathway"/>
    <property type="evidence" value="ECO:0007669"/>
    <property type="project" value="InterPro"/>
</dbReference>
<feature type="transmembrane region" description="Helical" evidence="6">
    <location>
        <begin position="232"/>
        <end position="255"/>
    </location>
</feature>
<name>A0A6D2KMG2_9BRAS</name>
<dbReference type="GO" id="GO:0016020">
    <property type="term" value="C:membrane"/>
    <property type="evidence" value="ECO:0007669"/>
    <property type="project" value="UniProtKB-SubCell"/>
</dbReference>
<keyword evidence="5 6" id="KW-0472">Membrane</keyword>
<dbReference type="PANTHER" id="PTHR32191">
    <property type="entry name" value="TETRASPANIN-8-RELATED"/>
    <property type="match status" value="1"/>
</dbReference>
<evidence type="ECO:0000256" key="4">
    <source>
        <dbReference type="ARBA" id="ARBA00022989"/>
    </source>
</evidence>
<evidence type="ECO:0000313" key="7">
    <source>
        <dbReference type="EMBL" id="CAA7048748.1"/>
    </source>
</evidence>
<comment type="similarity">
    <text evidence="2">Belongs to the tetraspanin (TM4SF) family.</text>
</comment>
<dbReference type="InterPro" id="IPR044991">
    <property type="entry name" value="TET_plant"/>
</dbReference>
<sequence>MRCSNSLVGILNVFVFLFSIPILAGGIWLRLHGSTQCESFFDKPIIALGVFLMIVAIAGVVGSCCRVKWLLWFYLFVMFFLIVIVLCFTIFAFVVSSKGSGGETIPGKAYKEYRLEAYSNWMQRRVSNAKNWNSIRSCLYEEKSCTRLEAFFSNETVSAFYQHHLSPIESGCCKPSNDCNFIYVSPTTWNKTTETQKNPDCKLWDSDNQKLCYDCQACKAGLLNNLVSSGKIVAILNIIFLVILIIVYTMGVCAFRNNKREESYERSNGF</sequence>
<evidence type="ECO:0000256" key="6">
    <source>
        <dbReference type="SAM" id="Phobius"/>
    </source>
</evidence>
<keyword evidence="8" id="KW-1185">Reference proteome</keyword>
<evidence type="ECO:0008006" key="9">
    <source>
        <dbReference type="Google" id="ProtNLM"/>
    </source>
</evidence>
<keyword evidence="4 6" id="KW-1133">Transmembrane helix</keyword>
<dbReference type="AlphaFoldDB" id="A0A6D2KMG2"/>
<gene>
    <name evidence="7" type="ORF">MERR_LOCUS35983</name>
</gene>
<feature type="transmembrane region" description="Helical" evidence="6">
    <location>
        <begin position="7"/>
        <end position="29"/>
    </location>
</feature>
<dbReference type="InterPro" id="IPR018499">
    <property type="entry name" value="Tetraspanin/Peripherin"/>
</dbReference>
<evidence type="ECO:0000256" key="2">
    <source>
        <dbReference type="ARBA" id="ARBA00006840"/>
    </source>
</evidence>